<protein>
    <recommendedName>
        <fullName evidence="3">Anthranilate synthase component 1</fullName>
    </recommendedName>
</protein>
<feature type="domain" description="Anthranilate synthase component I N-terminal" evidence="10">
    <location>
        <begin position="20"/>
        <end position="149"/>
    </location>
</feature>
<evidence type="ECO:0000256" key="3">
    <source>
        <dbReference type="ARBA" id="ARBA00020653"/>
    </source>
</evidence>
<dbReference type="RefSeq" id="WP_317994381.1">
    <property type="nucleotide sequence ID" value="NZ_AP025523.1"/>
</dbReference>
<dbReference type="SUPFAM" id="SSF56322">
    <property type="entry name" value="ADC synthase"/>
    <property type="match status" value="1"/>
</dbReference>
<keyword evidence="5" id="KW-0460">Magnesium</keyword>
<comment type="function">
    <text evidence="7">Part of a heterotetrameric complex that catalyzes the two-step biosynthesis of anthranilate, an intermediate in the biosynthesis of L-tryptophan. In the first step, the glutamine-binding beta subunit (TrpG) of anthranilate synthase (AS) provides the glutamine amidotransferase activity which generates ammonia as a substrate that, along with chorismate, is used in the second step, catalyzed by the large alpha subunit of AS (TrpE) to produce anthranilate. In the absence of TrpG, TrpE can synthesize anthranilate directly from chorismate and high concentrations of ammonia.</text>
</comment>
<dbReference type="InterPro" id="IPR006805">
    <property type="entry name" value="Anth_synth_I_N"/>
</dbReference>
<dbReference type="InterPro" id="IPR015890">
    <property type="entry name" value="Chorismate_C"/>
</dbReference>
<dbReference type="InterPro" id="IPR005801">
    <property type="entry name" value="ADC_synthase"/>
</dbReference>
<dbReference type="PANTHER" id="PTHR11236:SF48">
    <property type="entry name" value="ISOCHORISMATE SYNTHASE MENF"/>
    <property type="match status" value="1"/>
</dbReference>
<evidence type="ECO:0000313" key="12">
    <source>
        <dbReference type="Proteomes" id="UP001317532"/>
    </source>
</evidence>
<gene>
    <name evidence="11" type="primary">trpE</name>
    <name evidence="11" type="ORF">WPS_20070</name>
</gene>
<keyword evidence="6" id="KW-0456">Lyase</keyword>
<dbReference type="AlphaFoldDB" id="A0AAN2CA60"/>
<comment type="cofactor">
    <cofactor evidence="1">
        <name>Mg(2+)</name>
        <dbReference type="ChEBI" id="CHEBI:18420"/>
    </cofactor>
</comment>
<dbReference type="GO" id="GO:0004049">
    <property type="term" value="F:anthranilate synthase activity"/>
    <property type="evidence" value="ECO:0007669"/>
    <property type="project" value="UniProtKB-EC"/>
</dbReference>
<feature type="domain" description="Chorismate-utilising enzyme C-terminal" evidence="9">
    <location>
        <begin position="196"/>
        <end position="449"/>
    </location>
</feature>
<dbReference type="EMBL" id="AP025523">
    <property type="protein sequence ID" value="BDE06731.1"/>
    <property type="molecule type" value="Genomic_DNA"/>
</dbReference>
<organism evidence="11 12">
    <name type="scientific">Vulcanimicrobium alpinum</name>
    <dbReference type="NCBI Taxonomy" id="3016050"/>
    <lineage>
        <taxon>Bacteria</taxon>
        <taxon>Bacillati</taxon>
        <taxon>Vulcanimicrobiota</taxon>
        <taxon>Vulcanimicrobiia</taxon>
        <taxon>Vulcanimicrobiales</taxon>
        <taxon>Vulcanimicrobiaceae</taxon>
        <taxon>Vulcanimicrobium</taxon>
    </lineage>
</organism>
<evidence type="ECO:0000256" key="2">
    <source>
        <dbReference type="ARBA" id="ARBA00011575"/>
    </source>
</evidence>
<evidence type="ECO:0000256" key="7">
    <source>
        <dbReference type="ARBA" id="ARBA00025634"/>
    </source>
</evidence>
<dbReference type="PRINTS" id="PR00095">
    <property type="entry name" value="ANTSNTHASEI"/>
</dbReference>
<evidence type="ECO:0000256" key="6">
    <source>
        <dbReference type="ARBA" id="ARBA00023239"/>
    </source>
</evidence>
<evidence type="ECO:0000259" key="10">
    <source>
        <dbReference type="Pfam" id="PF04715"/>
    </source>
</evidence>
<evidence type="ECO:0000256" key="8">
    <source>
        <dbReference type="ARBA" id="ARBA00047683"/>
    </source>
</evidence>
<evidence type="ECO:0000256" key="1">
    <source>
        <dbReference type="ARBA" id="ARBA00001946"/>
    </source>
</evidence>
<comment type="catalytic activity">
    <reaction evidence="8">
        <text>chorismate + L-glutamine = anthranilate + pyruvate + L-glutamate + H(+)</text>
        <dbReference type="Rhea" id="RHEA:21732"/>
        <dbReference type="ChEBI" id="CHEBI:15361"/>
        <dbReference type="ChEBI" id="CHEBI:15378"/>
        <dbReference type="ChEBI" id="CHEBI:16567"/>
        <dbReference type="ChEBI" id="CHEBI:29748"/>
        <dbReference type="ChEBI" id="CHEBI:29985"/>
        <dbReference type="ChEBI" id="CHEBI:58359"/>
        <dbReference type="EC" id="4.1.3.27"/>
    </reaction>
</comment>
<comment type="subunit">
    <text evidence="2">Heterotetramer consisting of two non-identical subunits: a beta subunit (TrpG) and a large alpha subunit (TrpE).</text>
</comment>
<dbReference type="Pfam" id="PF00425">
    <property type="entry name" value="Chorismate_bind"/>
    <property type="match status" value="1"/>
</dbReference>
<dbReference type="PANTHER" id="PTHR11236">
    <property type="entry name" value="AMINOBENZOATE/ANTHRANILATE SYNTHASE"/>
    <property type="match status" value="1"/>
</dbReference>
<evidence type="ECO:0000313" key="11">
    <source>
        <dbReference type="EMBL" id="BDE06731.1"/>
    </source>
</evidence>
<keyword evidence="4" id="KW-0479">Metal-binding</keyword>
<accession>A0AAN2CA60</accession>
<dbReference type="KEGG" id="vab:WPS_20070"/>
<dbReference type="GO" id="GO:0000162">
    <property type="term" value="P:L-tryptophan biosynthetic process"/>
    <property type="evidence" value="ECO:0007669"/>
    <property type="project" value="TreeGrafter"/>
</dbReference>
<name>A0AAN2CA60_UNVUL</name>
<evidence type="ECO:0000259" key="9">
    <source>
        <dbReference type="Pfam" id="PF00425"/>
    </source>
</evidence>
<reference evidence="11 12" key="1">
    <citation type="journal article" date="2022" name="ISME Commun">
        <title>Vulcanimicrobium alpinus gen. nov. sp. nov., the first cultivated representative of the candidate phylum 'Eremiobacterota', is a metabolically versatile aerobic anoxygenic phototroph.</title>
        <authorList>
            <person name="Yabe S."/>
            <person name="Muto K."/>
            <person name="Abe K."/>
            <person name="Yokota A."/>
            <person name="Staudigel H."/>
            <person name="Tebo B.M."/>
        </authorList>
    </citation>
    <scope>NUCLEOTIDE SEQUENCE [LARGE SCALE GENOMIC DNA]</scope>
    <source>
        <strain evidence="11 12">WC8-2</strain>
    </source>
</reference>
<evidence type="ECO:0000256" key="4">
    <source>
        <dbReference type="ARBA" id="ARBA00022723"/>
    </source>
</evidence>
<dbReference type="GO" id="GO:0046872">
    <property type="term" value="F:metal ion binding"/>
    <property type="evidence" value="ECO:0007669"/>
    <property type="project" value="UniProtKB-KW"/>
</dbReference>
<dbReference type="Gene3D" id="3.60.120.10">
    <property type="entry name" value="Anthranilate synthase"/>
    <property type="match status" value="1"/>
</dbReference>
<dbReference type="InterPro" id="IPR019999">
    <property type="entry name" value="Anth_synth_I-like"/>
</dbReference>
<proteinExistence type="predicted"/>
<evidence type="ECO:0000256" key="5">
    <source>
        <dbReference type="ARBA" id="ARBA00022842"/>
    </source>
</evidence>
<sequence>MVTADDPLSLIPITRSFVADAITPISAYLALAQPGRSCLLESVEGTERISRFSFIGCDYLEAHAIDRDPAMLERIRTIIGRYALERRDLPFPGGAVCTFSYDAARALEPVLRDARDREAPPADVPFGDALVVVPGTWLVFDHFTHRVTLIGLARDEAERATVEARLDAYVARLLDQRPTVPGAVRADGPVRASMDEATFLARVAQAKEFIRDGEAYQLQVGIRFSCPLAGNAFDFYRQIRARNPSPYMFFIAHDGRAVFGASPEFLVRLDGRDARIRPLAGTRPRGADDARDQQIAEELIADPKERAEHVMLVDLARNDLGAVCRTGTVRVDELMVIERYSHVMHIVSNVVGELRGDRDALDLFAASFPAGTVTGTPKIRAIQLIDRLEPVARGFYAGSVAHIDFDGDMDSCIILRSVAVANGRAYWQASAGIVTDSVPAAEYAEVFAKTAIVRAVLGIDR</sequence>
<dbReference type="Proteomes" id="UP001317532">
    <property type="component" value="Chromosome"/>
</dbReference>
<keyword evidence="12" id="KW-1185">Reference proteome</keyword>
<dbReference type="Pfam" id="PF04715">
    <property type="entry name" value="Anth_synt_I_N"/>
    <property type="match status" value="1"/>
</dbReference>